<comment type="catalytic activity">
    <reaction evidence="1 10">
        <text>Release of N-terminal proline from a peptide.</text>
        <dbReference type="EC" id="3.4.11.5"/>
    </reaction>
</comment>
<dbReference type="EMBL" id="JBHLZY010000009">
    <property type="protein sequence ID" value="MFB9769155.1"/>
    <property type="molecule type" value="Genomic_DNA"/>
</dbReference>
<keyword evidence="7 10" id="KW-0645">Protease</keyword>
<dbReference type="InterPro" id="IPR050266">
    <property type="entry name" value="AB_hydrolase_sf"/>
</dbReference>
<dbReference type="GO" id="GO:0004177">
    <property type="term" value="F:aminopeptidase activity"/>
    <property type="evidence" value="ECO:0007669"/>
    <property type="project" value="UniProtKB-KW"/>
</dbReference>
<dbReference type="InterPro" id="IPR005945">
    <property type="entry name" value="Pro_imino_pep"/>
</dbReference>
<keyword evidence="6 10" id="KW-0031">Aminopeptidase</keyword>
<evidence type="ECO:0000313" key="12">
    <source>
        <dbReference type="EMBL" id="MFB9769155.1"/>
    </source>
</evidence>
<dbReference type="Proteomes" id="UP001589691">
    <property type="component" value="Unassembled WGS sequence"/>
</dbReference>
<comment type="function">
    <text evidence="10">Releases the N-terminal proline from various substrates.</text>
</comment>
<sequence length="296" mass="32456">MEIETGTVAFGPYQTYYRIAGSRQSALTPLLLLHGGPGSTHNYFEAFDALAAATGRPVVTYDQLGCGQSSLPTEQTVYQAQTWLAELANLRTALHLDRVHLLGQSWGGMLAIMSLCDQRPAGIQSLILASTLSSAKLWAQEQHRLIKLMAPADQQAIATAERTGDFSGHAYQAANDRFMWQHASGPVTAASPEFLRRPKRGGRQAYETAWGPNEYCPTGTLADYDYTARLAEIKVPTLITSGTDDLCTPLVAKTMLDHLPNAQWHLFAHSRHMAFIDEPEAYRACLTAWLAAHEPA</sequence>
<evidence type="ECO:0000256" key="6">
    <source>
        <dbReference type="ARBA" id="ARBA00022438"/>
    </source>
</evidence>
<comment type="caution">
    <text evidence="12">The sequence shown here is derived from an EMBL/GenBank/DDBJ whole genome shotgun (WGS) entry which is preliminary data.</text>
</comment>
<dbReference type="InterPro" id="IPR000073">
    <property type="entry name" value="AB_hydrolase_1"/>
</dbReference>
<dbReference type="Pfam" id="PF00561">
    <property type="entry name" value="Abhydrolase_1"/>
    <property type="match status" value="1"/>
</dbReference>
<organism evidence="12 13">
    <name type="scientific">Lactiplantibacillus modestisalitolerans</name>
    <dbReference type="NCBI Taxonomy" id="1457219"/>
    <lineage>
        <taxon>Bacteria</taxon>
        <taxon>Bacillati</taxon>
        <taxon>Bacillota</taxon>
        <taxon>Bacilli</taxon>
        <taxon>Lactobacillales</taxon>
        <taxon>Lactobacillaceae</taxon>
        <taxon>Lactiplantibacillus</taxon>
    </lineage>
</organism>
<keyword evidence="8 10" id="KW-0378">Hydrolase</keyword>
<evidence type="ECO:0000256" key="2">
    <source>
        <dbReference type="ARBA" id="ARBA00004196"/>
    </source>
</evidence>
<gene>
    <name evidence="12" type="primary">pepI</name>
    <name evidence="12" type="ORF">ACFFLI_04595</name>
</gene>
<comment type="similarity">
    <text evidence="3 10">Belongs to the peptidase S33 family.</text>
</comment>
<dbReference type="NCBIfam" id="TIGR01250">
    <property type="entry name" value="pro_imino_pep_2"/>
    <property type="match status" value="1"/>
</dbReference>
<dbReference type="NCBIfam" id="NF045945">
    <property type="entry name" value="ProImpepLactob"/>
    <property type="match status" value="1"/>
</dbReference>
<evidence type="ECO:0000256" key="9">
    <source>
        <dbReference type="ARBA" id="ARBA00029605"/>
    </source>
</evidence>
<evidence type="ECO:0000256" key="10">
    <source>
        <dbReference type="PIRNR" id="PIRNR005539"/>
    </source>
</evidence>
<comment type="subcellular location">
    <subcellularLocation>
        <location evidence="2">Cell envelope</location>
    </subcellularLocation>
</comment>
<evidence type="ECO:0000313" key="13">
    <source>
        <dbReference type="Proteomes" id="UP001589691"/>
    </source>
</evidence>
<accession>A0ABV5WSP9</accession>
<proteinExistence type="inferred from homology"/>
<dbReference type="PRINTS" id="PR00793">
    <property type="entry name" value="PROAMNOPTASE"/>
</dbReference>
<dbReference type="PIRSF" id="PIRSF005539">
    <property type="entry name" value="Pept_S33_TRI_F1"/>
    <property type="match status" value="1"/>
</dbReference>
<keyword evidence="13" id="KW-1185">Reference proteome</keyword>
<dbReference type="PANTHER" id="PTHR43798">
    <property type="entry name" value="MONOACYLGLYCEROL LIPASE"/>
    <property type="match status" value="1"/>
</dbReference>
<evidence type="ECO:0000256" key="8">
    <source>
        <dbReference type="ARBA" id="ARBA00022801"/>
    </source>
</evidence>
<dbReference type="SUPFAM" id="SSF53474">
    <property type="entry name" value="alpha/beta-Hydrolases"/>
    <property type="match status" value="1"/>
</dbReference>
<dbReference type="InterPro" id="IPR029058">
    <property type="entry name" value="AB_hydrolase_fold"/>
</dbReference>
<protein>
    <recommendedName>
        <fullName evidence="5 10">Proline iminopeptidase</fullName>
        <shortName evidence="10">PIP</shortName>
        <ecNumber evidence="4 10">3.4.11.5</ecNumber>
    </recommendedName>
    <alternativeName>
        <fullName evidence="9 10">Prolyl aminopeptidase</fullName>
    </alternativeName>
</protein>
<dbReference type="EC" id="3.4.11.5" evidence="4 10"/>
<evidence type="ECO:0000256" key="1">
    <source>
        <dbReference type="ARBA" id="ARBA00001585"/>
    </source>
</evidence>
<name>A0ABV5WSP9_9LACO</name>
<dbReference type="Gene3D" id="3.40.50.1820">
    <property type="entry name" value="alpha/beta hydrolase"/>
    <property type="match status" value="1"/>
</dbReference>
<feature type="domain" description="AB hydrolase-1" evidence="11">
    <location>
        <begin position="29"/>
        <end position="279"/>
    </location>
</feature>
<dbReference type="InterPro" id="IPR002410">
    <property type="entry name" value="Peptidase_S33"/>
</dbReference>
<evidence type="ECO:0000259" key="11">
    <source>
        <dbReference type="Pfam" id="PF00561"/>
    </source>
</evidence>
<evidence type="ECO:0000256" key="4">
    <source>
        <dbReference type="ARBA" id="ARBA00012568"/>
    </source>
</evidence>
<dbReference type="PANTHER" id="PTHR43798:SF33">
    <property type="entry name" value="HYDROLASE, PUTATIVE (AFU_ORTHOLOGUE AFUA_2G14860)-RELATED"/>
    <property type="match status" value="1"/>
</dbReference>
<evidence type="ECO:0000256" key="3">
    <source>
        <dbReference type="ARBA" id="ARBA00010088"/>
    </source>
</evidence>
<evidence type="ECO:0000256" key="7">
    <source>
        <dbReference type="ARBA" id="ARBA00022670"/>
    </source>
</evidence>
<dbReference type="RefSeq" id="WP_137642370.1">
    <property type="nucleotide sequence ID" value="NZ_BJEA01000008.1"/>
</dbReference>
<reference evidence="12 13" key="1">
    <citation type="submission" date="2024-09" db="EMBL/GenBank/DDBJ databases">
        <authorList>
            <person name="Sun Q."/>
            <person name="Mori K."/>
        </authorList>
    </citation>
    <scope>NUCLEOTIDE SEQUENCE [LARGE SCALE GENOMIC DNA]</scope>
    <source>
        <strain evidence="12 13">TBRC 4576</strain>
    </source>
</reference>
<evidence type="ECO:0000256" key="5">
    <source>
        <dbReference type="ARBA" id="ARBA00021843"/>
    </source>
</evidence>